<feature type="transmembrane region" description="Helical" evidence="10">
    <location>
        <begin position="12"/>
        <end position="35"/>
    </location>
</feature>
<dbReference type="GO" id="GO:0015190">
    <property type="term" value="F:L-leucine transmembrane transporter activity"/>
    <property type="evidence" value="ECO:0007669"/>
    <property type="project" value="TreeGrafter"/>
</dbReference>
<feature type="transmembrane region" description="Helical" evidence="10">
    <location>
        <begin position="135"/>
        <end position="157"/>
    </location>
</feature>
<evidence type="ECO:0000256" key="9">
    <source>
        <dbReference type="ARBA" id="ARBA00037998"/>
    </source>
</evidence>
<evidence type="ECO:0000256" key="2">
    <source>
        <dbReference type="ARBA" id="ARBA00022448"/>
    </source>
</evidence>
<reference evidence="11 12" key="1">
    <citation type="submission" date="2019-12" db="EMBL/GenBank/DDBJ databases">
        <title>Rhizobium genotypes associated with high levels of biological nitrogen fixation by grain legumes in a temperate-maritime cropping system.</title>
        <authorList>
            <person name="Maluk M."/>
            <person name="Francesc Ferrando Molina F."/>
            <person name="Lopez Del Egido L."/>
            <person name="Lafos M."/>
            <person name="Langarica-Fuentes A."/>
            <person name="Gebre Yohannes G."/>
            <person name="Young M.W."/>
            <person name="Martin P."/>
            <person name="Gantlett R."/>
            <person name="Kenicer G."/>
            <person name="Hawes C."/>
            <person name="Begg G.S."/>
            <person name="Quilliam R.S."/>
            <person name="Squire G.R."/>
            <person name="Poole P.S."/>
            <person name="Young P.W."/>
            <person name="Iannetta P.M."/>
            <person name="James E.K."/>
        </authorList>
    </citation>
    <scope>NUCLEOTIDE SEQUENCE [LARGE SCALE GENOMIC DNA]</scope>
    <source>
        <strain evidence="11 12">JHI1118</strain>
    </source>
</reference>
<comment type="subcellular location">
    <subcellularLocation>
        <location evidence="1">Cell membrane</location>
        <topology evidence="1">Multi-pass membrane protein</topology>
    </subcellularLocation>
</comment>
<sequence>MQIIIQVLVDAFSLGGLYALTALGIGLIFSVMRLANFAHAEFVTVAAYVLFALSGQPIVIGIAASVLVTLALAVLTERLAFRPLRNADPATMLISSFSVSMFLQRLLVFLVGSRIKTLDPLPMLGQAVTIGGVQVSSLKLVTILACAVLLAALTLFLKKTRFGLQMRAAAENFTMSRLVGVRANAVIAAAFALSGVLAAVVALLFAAQTGFVQPRFGVQLVIIAFVATVIGGLGNLLGAAVGGFLVGVVSILLQAFLPPELRPFREAFLFVVVILVLLVRPQGLFPARGLKERV</sequence>
<dbReference type="CDD" id="cd06582">
    <property type="entry name" value="TM_PBP1_LivH_like"/>
    <property type="match status" value="1"/>
</dbReference>
<protein>
    <submittedName>
        <fullName evidence="11">Branched-chain amino acid ABC transporter permease</fullName>
    </submittedName>
</protein>
<proteinExistence type="inferred from homology"/>
<dbReference type="GO" id="GO:0015188">
    <property type="term" value="F:L-isoleucine transmembrane transporter activity"/>
    <property type="evidence" value="ECO:0007669"/>
    <property type="project" value="TreeGrafter"/>
</dbReference>
<dbReference type="GO" id="GO:0005304">
    <property type="term" value="F:L-valine transmembrane transporter activity"/>
    <property type="evidence" value="ECO:0007669"/>
    <property type="project" value="TreeGrafter"/>
</dbReference>
<dbReference type="RefSeq" id="WP_163991864.1">
    <property type="nucleotide sequence ID" value="NZ_WUEY01000019.1"/>
</dbReference>
<feature type="transmembrane region" description="Helical" evidence="10">
    <location>
        <begin position="237"/>
        <end position="256"/>
    </location>
</feature>
<evidence type="ECO:0000313" key="12">
    <source>
        <dbReference type="Proteomes" id="UP000483035"/>
    </source>
</evidence>
<evidence type="ECO:0000256" key="7">
    <source>
        <dbReference type="ARBA" id="ARBA00022989"/>
    </source>
</evidence>
<accession>A0A6L9UDV5</accession>
<feature type="transmembrane region" description="Helical" evidence="10">
    <location>
        <begin position="212"/>
        <end position="230"/>
    </location>
</feature>
<keyword evidence="6" id="KW-0029">Amino-acid transport</keyword>
<dbReference type="InterPro" id="IPR001851">
    <property type="entry name" value="ABC_transp_permease"/>
</dbReference>
<evidence type="ECO:0000313" key="11">
    <source>
        <dbReference type="EMBL" id="NEI73489.1"/>
    </source>
</evidence>
<evidence type="ECO:0000256" key="6">
    <source>
        <dbReference type="ARBA" id="ARBA00022970"/>
    </source>
</evidence>
<gene>
    <name evidence="11" type="ORF">GR212_28450</name>
</gene>
<feature type="transmembrane region" description="Helical" evidence="10">
    <location>
        <begin position="96"/>
        <end position="115"/>
    </location>
</feature>
<keyword evidence="3" id="KW-1003">Cell membrane</keyword>
<comment type="caution">
    <text evidence="11">The sequence shown here is derived from an EMBL/GenBank/DDBJ whole genome shotgun (WGS) entry which is preliminary data.</text>
</comment>
<dbReference type="AlphaFoldDB" id="A0A6L9UDV5"/>
<organism evidence="11 12">
    <name type="scientific">Rhizobium lusitanum</name>
    <dbReference type="NCBI Taxonomy" id="293958"/>
    <lineage>
        <taxon>Bacteria</taxon>
        <taxon>Pseudomonadati</taxon>
        <taxon>Pseudomonadota</taxon>
        <taxon>Alphaproteobacteria</taxon>
        <taxon>Hyphomicrobiales</taxon>
        <taxon>Rhizobiaceae</taxon>
        <taxon>Rhizobium/Agrobacterium group</taxon>
        <taxon>Rhizobium</taxon>
    </lineage>
</organism>
<dbReference type="Proteomes" id="UP000483035">
    <property type="component" value="Unassembled WGS sequence"/>
</dbReference>
<feature type="transmembrane region" description="Helical" evidence="10">
    <location>
        <begin position="185"/>
        <end position="206"/>
    </location>
</feature>
<dbReference type="PANTHER" id="PTHR11795:SF371">
    <property type="entry name" value="HIGH-AFFINITY BRANCHED-CHAIN AMINO ACID TRANSPORT SYSTEM PERMEASE PROTEIN LIVH"/>
    <property type="match status" value="1"/>
</dbReference>
<keyword evidence="5 10" id="KW-0812">Transmembrane</keyword>
<feature type="transmembrane region" description="Helical" evidence="10">
    <location>
        <begin position="268"/>
        <end position="287"/>
    </location>
</feature>
<dbReference type="Pfam" id="PF02653">
    <property type="entry name" value="BPD_transp_2"/>
    <property type="match status" value="1"/>
</dbReference>
<dbReference type="GO" id="GO:0042941">
    <property type="term" value="P:D-alanine transmembrane transport"/>
    <property type="evidence" value="ECO:0007669"/>
    <property type="project" value="TreeGrafter"/>
</dbReference>
<dbReference type="PANTHER" id="PTHR11795">
    <property type="entry name" value="BRANCHED-CHAIN AMINO ACID TRANSPORT SYSTEM PERMEASE PROTEIN LIVH"/>
    <property type="match status" value="1"/>
</dbReference>
<dbReference type="EMBL" id="WUEY01000019">
    <property type="protein sequence ID" value="NEI73489.1"/>
    <property type="molecule type" value="Genomic_DNA"/>
</dbReference>
<dbReference type="GO" id="GO:1903806">
    <property type="term" value="P:L-isoleucine import across plasma membrane"/>
    <property type="evidence" value="ECO:0007669"/>
    <property type="project" value="TreeGrafter"/>
</dbReference>
<feature type="transmembrane region" description="Helical" evidence="10">
    <location>
        <begin position="47"/>
        <end position="75"/>
    </location>
</feature>
<dbReference type="GO" id="GO:0015192">
    <property type="term" value="F:L-phenylalanine transmembrane transporter activity"/>
    <property type="evidence" value="ECO:0007669"/>
    <property type="project" value="TreeGrafter"/>
</dbReference>
<evidence type="ECO:0000256" key="8">
    <source>
        <dbReference type="ARBA" id="ARBA00023136"/>
    </source>
</evidence>
<name>A0A6L9UDV5_9HYPH</name>
<evidence type="ECO:0000256" key="10">
    <source>
        <dbReference type="SAM" id="Phobius"/>
    </source>
</evidence>
<keyword evidence="4" id="KW-0997">Cell inner membrane</keyword>
<dbReference type="GO" id="GO:0005886">
    <property type="term" value="C:plasma membrane"/>
    <property type="evidence" value="ECO:0007669"/>
    <property type="project" value="UniProtKB-SubCell"/>
</dbReference>
<keyword evidence="8 10" id="KW-0472">Membrane</keyword>
<keyword evidence="7 10" id="KW-1133">Transmembrane helix</keyword>
<evidence type="ECO:0000256" key="5">
    <source>
        <dbReference type="ARBA" id="ARBA00022692"/>
    </source>
</evidence>
<dbReference type="InterPro" id="IPR052157">
    <property type="entry name" value="BCAA_transport_permease"/>
</dbReference>
<dbReference type="GO" id="GO:0015808">
    <property type="term" value="P:L-alanine transport"/>
    <property type="evidence" value="ECO:0007669"/>
    <property type="project" value="TreeGrafter"/>
</dbReference>
<evidence type="ECO:0000256" key="4">
    <source>
        <dbReference type="ARBA" id="ARBA00022519"/>
    </source>
</evidence>
<keyword evidence="2" id="KW-0813">Transport</keyword>
<evidence type="ECO:0000256" key="3">
    <source>
        <dbReference type="ARBA" id="ARBA00022475"/>
    </source>
</evidence>
<comment type="similarity">
    <text evidence="9">Belongs to the binding-protein-dependent transport system permease family. LivHM subfamily.</text>
</comment>
<evidence type="ECO:0000256" key="1">
    <source>
        <dbReference type="ARBA" id="ARBA00004651"/>
    </source>
</evidence>